<dbReference type="SUPFAM" id="SSF69500">
    <property type="entry name" value="DTD-like"/>
    <property type="match status" value="1"/>
</dbReference>
<evidence type="ECO:0000313" key="5">
    <source>
        <dbReference type="Proteomes" id="UP000051027"/>
    </source>
</evidence>
<reference evidence="4 5" key="1">
    <citation type="submission" date="2015-10" db="EMBL/GenBank/DDBJ databases">
        <title>Metagenome-Assembled Genomes uncover a global brackish microbiome.</title>
        <authorList>
            <person name="Hugerth L.W."/>
            <person name="Larsson J."/>
            <person name="Alneberg J."/>
            <person name="Lindh M.V."/>
            <person name="Legrand C."/>
            <person name="Pinhassi J."/>
            <person name="Andersson A.F."/>
        </authorList>
    </citation>
    <scope>NUCLEOTIDE SEQUENCE [LARGE SCALE GENOMIC DNA]</scope>
    <source>
        <strain evidence="4">BACL1 MAG-120820-bin45</strain>
    </source>
</reference>
<evidence type="ECO:0000256" key="1">
    <source>
        <dbReference type="ARBA" id="ARBA00009673"/>
    </source>
</evidence>
<dbReference type="EMBL" id="LICS01000040">
    <property type="protein sequence ID" value="KRO95255.1"/>
    <property type="molecule type" value="Genomic_DNA"/>
</dbReference>
<accession>A0A0R2U6R4</accession>
<evidence type="ECO:0000256" key="3">
    <source>
        <dbReference type="ARBA" id="ARBA00033425"/>
    </source>
</evidence>
<dbReference type="GO" id="GO:0051500">
    <property type="term" value="F:D-tyrosyl-tRNA(Tyr) deacylase activity"/>
    <property type="evidence" value="ECO:0007669"/>
    <property type="project" value="TreeGrafter"/>
</dbReference>
<organism evidence="4 5">
    <name type="scientific">SAR86 cluster bacterium BACL1 MAG-120820-bin45</name>
    <dbReference type="NCBI Taxonomy" id="1655612"/>
    <lineage>
        <taxon>Bacteria</taxon>
        <taxon>Pseudomonadati</taxon>
        <taxon>Pseudomonadota</taxon>
        <taxon>Gammaproteobacteria</taxon>
        <taxon>SAR86 cluster</taxon>
    </lineage>
</organism>
<dbReference type="PANTHER" id="PTHR10472">
    <property type="entry name" value="D-TYROSYL-TRNA TYR DEACYLASE"/>
    <property type="match status" value="1"/>
</dbReference>
<dbReference type="FunFam" id="3.50.80.10:FF:000001">
    <property type="entry name" value="D-aminoacyl-tRNA deacylase"/>
    <property type="match status" value="1"/>
</dbReference>
<dbReference type="InterPro" id="IPR003732">
    <property type="entry name" value="Daa-tRNA_deacyls_DTD"/>
</dbReference>
<dbReference type="GO" id="GO:0005737">
    <property type="term" value="C:cytoplasm"/>
    <property type="evidence" value="ECO:0007669"/>
    <property type="project" value="InterPro"/>
</dbReference>
<gene>
    <name evidence="4" type="ORF">ABS10_07580</name>
</gene>
<evidence type="ECO:0000256" key="2">
    <source>
        <dbReference type="ARBA" id="ARBA00022801"/>
    </source>
</evidence>
<dbReference type="Pfam" id="PF02580">
    <property type="entry name" value="Tyr_Deacylase"/>
    <property type="match status" value="1"/>
</dbReference>
<keyword evidence="2" id="KW-0378">Hydrolase</keyword>
<protein>
    <recommendedName>
        <fullName evidence="3">D-tyrosyl-tRNA(Tyr) deacylase</fullName>
    </recommendedName>
</protein>
<dbReference type="STRING" id="1655612.ABS10_07580"/>
<sequence length="145" mass="16230">MQAIVQRVSSAEIYIQDQLHARIERGLLAFVCFESDDSNEAIDKFINKIENFYFFEDDSNVMSTSLKEIDAELMIVSQFTLAGVTSRGNKPSFHKAAPTALALTLYNELMTKLTHTSIKYKSGVFGANMNVSLTNTGPVTFPFQF</sequence>
<dbReference type="Proteomes" id="UP000051027">
    <property type="component" value="Unassembled WGS sequence"/>
</dbReference>
<dbReference type="PANTHER" id="PTHR10472:SF5">
    <property type="entry name" value="D-AMINOACYL-TRNA DEACYLASE 1"/>
    <property type="match status" value="1"/>
</dbReference>
<dbReference type="InterPro" id="IPR023509">
    <property type="entry name" value="DTD-like_sf"/>
</dbReference>
<dbReference type="Gene3D" id="3.50.80.10">
    <property type="entry name" value="D-tyrosyl-tRNA(Tyr) deacylase"/>
    <property type="match status" value="1"/>
</dbReference>
<comment type="similarity">
    <text evidence="1">Belongs to the DTD family.</text>
</comment>
<name>A0A0R2U6R4_9GAMM</name>
<dbReference type="AlphaFoldDB" id="A0A0R2U6R4"/>
<comment type="caution">
    <text evidence="4">The sequence shown here is derived from an EMBL/GenBank/DDBJ whole genome shotgun (WGS) entry which is preliminary data.</text>
</comment>
<proteinExistence type="inferred from homology"/>
<dbReference type="NCBIfam" id="TIGR00256">
    <property type="entry name" value="D-aminoacyl-tRNA deacylase"/>
    <property type="match status" value="1"/>
</dbReference>
<evidence type="ECO:0000313" key="4">
    <source>
        <dbReference type="EMBL" id="KRO95255.1"/>
    </source>
</evidence>